<dbReference type="SMART" id="SM00730">
    <property type="entry name" value="PSN"/>
    <property type="match status" value="1"/>
</dbReference>
<feature type="transmembrane region" description="Helical" evidence="8">
    <location>
        <begin position="385"/>
        <end position="404"/>
    </location>
</feature>
<evidence type="ECO:0000313" key="10">
    <source>
        <dbReference type="Proteomes" id="UP000653305"/>
    </source>
</evidence>
<dbReference type="AlphaFoldDB" id="A0A830C0J3"/>
<proteinExistence type="inferred from homology"/>
<keyword evidence="7 8" id="KW-0472">Membrane</keyword>
<feature type="transmembrane region" description="Helical" evidence="8">
    <location>
        <begin position="150"/>
        <end position="167"/>
    </location>
</feature>
<accession>A0A830C0J3</accession>
<feature type="transmembrane region" description="Helical" evidence="8">
    <location>
        <begin position="58"/>
        <end position="76"/>
    </location>
</feature>
<sequence length="409" mass="45355">MEPLWKLAYLLEPSSITLLITAVVVSYASASRALTYGKEMERNRDLSEASITLDRSQALMIPIMSSFSLLLMFYLFPSVSQLLTAFTAVASASSLYFCLLPYILQIKTQFDLPDPYLSRCCTKSVTRIQTLVLIICFGLVVSWLVTGHWVLNNLLGVSLCVAFVSHVRLPNIKICAMLLACLFVYDVFWVFYSERFFGANVMVSVATQQASNPVHTVANSLSLPGLEMITKKLELPVKIVFPRNMLGSVVPGNNVSDYMMLGLGYSFYAFSAGSLFLTHRKIRDSSTASDFQSLKGLKYFRYALFGYAVGLVSALAAGILTRSPQPALLYLDISGFACAPSEKEYLERHHLVCTGVACKFLGFSLPCGDAGARLFPMPNPIAMRFGYFVLLGYRLIYFPTALYLHPITI</sequence>
<dbReference type="Proteomes" id="UP000653305">
    <property type="component" value="Unassembled WGS sequence"/>
</dbReference>
<dbReference type="GO" id="GO:0042500">
    <property type="term" value="F:aspartic endopeptidase activity, intramembrane cleaving"/>
    <property type="evidence" value="ECO:0007669"/>
    <property type="project" value="InterPro"/>
</dbReference>
<evidence type="ECO:0000256" key="3">
    <source>
        <dbReference type="ARBA" id="ARBA00022670"/>
    </source>
</evidence>
<keyword evidence="6 8" id="KW-1133">Transmembrane helix</keyword>
<gene>
    <name evidence="9" type="ORF">PHJA_000921800</name>
</gene>
<comment type="caution">
    <text evidence="9">The sequence shown here is derived from an EMBL/GenBank/DDBJ whole genome shotgun (WGS) entry which is preliminary data.</text>
</comment>
<dbReference type="Pfam" id="PF04258">
    <property type="entry name" value="Peptidase_A22B"/>
    <property type="match status" value="1"/>
</dbReference>
<feature type="transmembrane region" description="Helical" evidence="8">
    <location>
        <begin position="125"/>
        <end position="144"/>
    </location>
</feature>
<evidence type="ECO:0000256" key="8">
    <source>
        <dbReference type="SAM" id="Phobius"/>
    </source>
</evidence>
<feature type="transmembrane region" description="Helical" evidence="8">
    <location>
        <begin position="82"/>
        <end position="104"/>
    </location>
</feature>
<comment type="similarity">
    <text evidence="2">Belongs to the peptidase A22B family.</text>
</comment>
<dbReference type="GO" id="GO:0006465">
    <property type="term" value="P:signal peptide processing"/>
    <property type="evidence" value="ECO:0007669"/>
    <property type="project" value="TreeGrafter"/>
</dbReference>
<dbReference type="InterPro" id="IPR007369">
    <property type="entry name" value="Peptidase_A22B_SPP"/>
</dbReference>
<dbReference type="GO" id="GO:0098554">
    <property type="term" value="C:cytoplasmic side of endoplasmic reticulum membrane"/>
    <property type="evidence" value="ECO:0007669"/>
    <property type="project" value="TreeGrafter"/>
</dbReference>
<feature type="transmembrane region" description="Helical" evidence="8">
    <location>
        <begin position="174"/>
        <end position="192"/>
    </location>
</feature>
<keyword evidence="5" id="KW-0378">Hydrolase</keyword>
<keyword evidence="3" id="KW-0645">Protease</keyword>
<keyword evidence="4 8" id="KW-0812">Transmembrane</keyword>
<evidence type="ECO:0000256" key="5">
    <source>
        <dbReference type="ARBA" id="ARBA00022801"/>
    </source>
</evidence>
<dbReference type="OrthoDB" id="29661at2759"/>
<evidence type="ECO:0000256" key="4">
    <source>
        <dbReference type="ARBA" id="ARBA00022692"/>
    </source>
</evidence>
<organism evidence="9 10">
    <name type="scientific">Phtheirospermum japonicum</name>
    <dbReference type="NCBI Taxonomy" id="374723"/>
    <lineage>
        <taxon>Eukaryota</taxon>
        <taxon>Viridiplantae</taxon>
        <taxon>Streptophyta</taxon>
        <taxon>Embryophyta</taxon>
        <taxon>Tracheophyta</taxon>
        <taxon>Spermatophyta</taxon>
        <taxon>Magnoliopsida</taxon>
        <taxon>eudicotyledons</taxon>
        <taxon>Gunneridae</taxon>
        <taxon>Pentapetalae</taxon>
        <taxon>asterids</taxon>
        <taxon>lamiids</taxon>
        <taxon>Lamiales</taxon>
        <taxon>Orobanchaceae</taxon>
        <taxon>Orobanchaceae incertae sedis</taxon>
        <taxon>Phtheirospermum</taxon>
    </lineage>
</organism>
<dbReference type="GO" id="GO:0098553">
    <property type="term" value="C:lumenal side of endoplasmic reticulum membrane"/>
    <property type="evidence" value="ECO:0007669"/>
    <property type="project" value="TreeGrafter"/>
</dbReference>
<protein>
    <submittedName>
        <fullName evidence="9">Signal peptide peptidase-like 1</fullName>
    </submittedName>
</protein>
<dbReference type="PANTHER" id="PTHR12174">
    <property type="entry name" value="SIGNAL PEPTIDE PEPTIDASE"/>
    <property type="match status" value="1"/>
</dbReference>
<evidence type="ECO:0000256" key="2">
    <source>
        <dbReference type="ARBA" id="ARBA00006859"/>
    </source>
</evidence>
<dbReference type="PANTHER" id="PTHR12174:SF22">
    <property type="entry name" value="SIGNAL PEPTIDE PEPTIDASE-LIKE 3"/>
    <property type="match status" value="1"/>
</dbReference>
<dbReference type="InterPro" id="IPR006639">
    <property type="entry name" value="Preselin/SPP"/>
</dbReference>
<dbReference type="GO" id="GO:0030660">
    <property type="term" value="C:Golgi-associated vesicle membrane"/>
    <property type="evidence" value="ECO:0007669"/>
    <property type="project" value="TreeGrafter"/>
</dbReference>
<feature type="transmembrane region" description="Helical" evidence="8">
    <location>
        <begin position="16"/>
        <end position="37"/>
    </location>
</feature>
<name>A0A830C0J3_9LAMI</name>
<evidence type="ECO:0000256" key="1">
    <source>
        <dbReference type="ARBA" id="ARBA00004127"/>
    </source>
</evidence>
<feature type="transmembrane region" description="Helical" evidence="8">
    <location>
        <begin position="299"/>
        <end position="320"/>
    </location>
</feature>
<reference evidence="9" key="1">
    <citation type="submission" date="2020-07" db="EMBL/GenBank/DDBJ databases">
        <title>Ethylene signaling mediates host invasion by parasitic plants.</title>
        <authorList>
            <person name="Yoshida S."/>
        </authorList>
    </citation>
    <scope>NUCLEOTIDE SEQUENCE</scope>
    <source>
        <strain evidence="9">Okayama</strain>
    </source>
</reference>
<comment type="subcellular location">
    <subcellularLocation>
        <location evidence="1">Endomembrane system</location>
        <topology evidence="1">Multi-pass membrane protein</topology>
    </subcellularLocation>
</comment>
<dbReference type="EMBL" id="BMAC01000155">
    <property type="protein sequence ID" value="GFP87781.1"/>
    <property type="molecule type" value="Genomic_DNA"/>
</dbReference>
<evidence type="ECO:0000313" key="9">
    <source>
        <dbReference type="EMBL" id="GFP87781.1"/>
    </source>
</evidence>
<dbReference type="GO" id="GO:0033619">
    <property type="term" value="P:membrane protein proteolysis"/>
    <property type="evidence" value="ECO:0007669"/>
    <property type="project" value="TreeGrafter"/>
</dbReference>
<evidence type="ECO:0000256" key="6">
    <source>
        <dbReference type="ARBA" id="ARBA00022989"/>
    </source>
</evidence>
<evidence type="ECO:0000256" key="7">
    <source>
        <dbReference type="ARBA" id="ARBA00023136"/>
    </source>
</evidence>
<keyword evidence="10" id="KW-1185">Reference proteome</keyword>
<feature type="transmembrane region" description="Helical" evidence="8">
    <location>
        <begin position="258"/>
        <end position="278"/>
    </location>
</feature>